<dbReference type="OrthoDB" id="1937552at2"/>
<evidence type="ECO:0000313" key="2">
    <source>
        <dbReference type="Proteomes" id="UP000004198"/>
    </source>
</evidence>
<comment type="caution">
    <text evidence="1">The sequence shown here is derived from an EMBL/GenBank/DDBJ whole genome shotgun (WGS) entry which is preliminary data.</text>
</comment>
<protein>
    <submittedName>
        <fullName evidence="1">Uncharacterized protein</fullName>
    </submittedName>
</protein>
<dbReference type="RefSeq" id="WP_007063163.1">
    <property type="nucleotide sequence ID" value="NZ_ACVI01000099.1"/>
</dbReference>
<gene>
    <name evidence="1" type="ORF">CcarbDRAFT_4278</name>
</gene>
<dbReference type="Proteomes" id="UP000004198">
    <property type="component" value="Unassembled WGS sequence"/>
</dbReference>
<name>C6PZR1_9CLOT</name>
<dbReference type="AlphaFoldDB" id="C6PZR1"/>
<dbReference type="EMBL" id="ACVI01000099">
    <property type="protein sequence ID" value="EET85261.1"/>
    <property type="molecule type" value="Genomic_DNA"/>
</dbReference>
<reference evidence="1 2" key="1">
    <citation type="submission" date="2009-06" db="EMBL/GenBank/DDBJ databases">
        <title>The draft genome of Clostridium carboxidivorans P7.</title>
        <authorList>
            <consortium name="US DOE Joint Genome Institute (JGI-PGF)"/>
            <person name="Lucas S."/>
            <person name="Copeland A."/>
            <person name="Lapidus A."/>
            <person name="Glavina del Rio T."/>
            <person name="Tice H."/>
            <person name="Bruce D."/>
            <person name="Goodwin L."/>
            <person name="Pitluck S."/>
            <person name="Larimer F."/>
            <person name="Land M.L."/>
            <person name="Hauser L."/>
            <person name="Hemme C.L."/>
        </authorList>
    </citation>
    <scope>NUCLEOTIDE SEQUENCE [LARGE SCALE GENOMIC DNA]</scope>
    <source>
        <strain evidence="1 2">P7</strain>
    </source>
</reference>
<organism evidence="1 2">
    <name type="scientific">Clostridium carboxidivorans P7</name>
    <dbReference type="NCBI Taxonomy" id="536227"/>
    <lineage>
        <taxon>Bacteria</taxon>
        <taxon>Bacillati</taxon>
        <taxon>Bacillota</taxon>
        <taxon>Clostridia</taxon>
        <taxon>Eubacteriales</taxon>
        <taxon>Clostridiaceae</taxon>
        <taxon>Clostridium</taxon>
    </lineage>
</organism>
<sequence>MLLIITVKKTNKSEFNLSDKERQEILSICKEIPLKVIFKGIDKAFKDYKPRFIGGKINSFIYCSKVIKNIWSTEKKEGGVEDGTAKRNKGIETDETGIGFHI</sequence>
<evidence type="ECO:0000313" key="1">
    <source>
        <dbReference type="EMBL" id="EET85261.1"/>
    </source>
</evidence>
<proteinExistence type="predicted"/>
<accession>C6PZR1</accession>
<keyword evidence="2" id="KW-1185">Reference proteome</keyword>